<feature type="region of interest" description="Disordered" evidence="1">
    <location>
        <begin position="713"/>
        <end position="767"/>
    </location>
</feature>
<accession>A0ABR1J6R2</accession>
<dbReference type="EMBL" id="JBANRG010000031">
    <property type="protein sequence ID" value="KAK7451264.1"/>
    <property type="molecule type" value="Genomic_DNA"/>
</dbReference>
<dbReference type="InterPro" id="IPR007021">
    <property type="entry name" value="DUF659"/>
</dbReference>
<keyword evidence="4" id="KW-1185">Reference proteome</keyword>
<dbReference type="SUPFAM" id="SSF53098">
    <property type="entry name" value="Ribonuclease H-like"/>
    <property type="match status" value="1"/>
</dbReference>
<feature type="compositionally biased region" description="Basic and acidic residues" evidence="1">
    <location>
        <begin position="28"/>
        <end position="40"/>
    </location>
</feature>
<reference evidence="3 4" key="1">
    <citation type="submission" date="2024-01" db="EMBL/GenBank/DDBJ databases">
        <title>A draft genome for the cacao thread blight pathogen Marasmiellus scandens.</title>
        <authorList>
            <person name="Baruah I.K."/>
            <person name="Leung J."/>
            <person name="Bukari Y."/>
            <person name="Amoako-Attah I."/>
            <person name="Meinhardt L.W."/>
            <person name="Bailey B.A."/>
            <person name="Cohen S.P."/>
        </authorList>
    </citation>
    <scope>NUCLEOTIDE SEQUENCE [LARGE SCALE GENOMIC DNA]</scope>
    <source>
        <strain evidence="3 4">GH-19</strain>
    </source>
</reference>
<evidence type="ECO:0000313" key="4">
    <source>
        <dbReference type="Proteomes" id="UP001498398"/>
    </source>
</evidence>
<feature type="compositionally biased region" description="Acidic residues" evidence="1">
    <location>
        <begin position="744"/>
        <end position="767"/>
    </location>
</feature>
<name>A0ABR1J6R2_9AGAR</name>
<evidence type="ECO:0000313" key="3">
    <source>
        <dbReference type="EMBL" id="KAK7451264.1"/>
    </source>
</evidence>
<dbReference type="Proteomes" id="UP001498398">
    <property type="component" value="Unassembled WGS sequence"/>
</dbReference>
<proteinExistence type="predicted"/>
<feature type="region of interest" description="Disordered" evidence="1">
    <location>
        <begin position="1"/>
        <end position="67"/>
    </location>
</feature>
<feature type="domain" description="DUF659" evidence="2">
    <location>
        <begin position="132"/>
        <end position="269"/>
    </location>
</feature>
<dbReference type="InterPro" id="IPR012337">
    <property type="entry name" value="RNaseH-like_sf"/>
</dbReference>
<organism evidence="3 4">
    <name type="scientific">Marasmiellus scandens</name>
    <dbReference type="NCBI Taxonomy" id="2682957"/>
    <lineage>
        <taxon>Eukaryota</taxon>
        <taxon>Fungi</taxon>
        <taxon>Dikarya</taxon>
        <taxon>Basidiomycota</taxon>
        <taxon>Agaricomycotina</taxon>
        <taxon>Agaricomycetes</taxon>
        <taxon>Agaricomycetidae</taxon>
        <taxon>Agaricales</taxon>
        <taxon>Marasmiineae</taxon>
        <taxon>Omphalotaceae</taxon>
        <taxon>Marasmiellus</taxon>
    </lineage>
</organism>
<comment type="caution">
    <text evidence="3">The sequence shown here is derived from an EMBL/GenBank/DDBJ whole genome shotgun (WGS) entry which is preliminary data.</text>
</comment>
<gene>
    <name evidence="3" type="ORF">VKT23_012604</name>
</gene>
<feature type="compositionally biased region" description="Basic and acidic residues" evidence="1">
    <location>
        <begin position="49"/>
        <end position="58"/>
    </location>
</feature>
<sequence length="767" mass="87475">MIAHILGGQKPCKYASKEAQDTAKQMRRKEQSKVAKRAADEDSGDEGDKEPKSTEPKPSKKRKVLDKVETHQTKLKVFKGINIPFTEEQKQVIHAQFLRASVSAKLPLLWTEDPEVIKLFMMFRSMACDVIPSQKVLANRLLLEEYERIEKELKEELEGKSVTLTCDGVKDISKNSLVSVDVSADYKSYMVDLYDSTADKKDGDSMCKAFEKMIDTTEKVYGCEVVALGTDNDGGSRAGRVKLEKRCPWIFTFPCGAHQGQLVLGDYFKECSESATTAEEGTDLIGWINNHSCVRSIFDDSQQSEYSKILKYIVGNLTRWTTHEVSFKRLEEVKQPLRSAAVTKRQLIIDAQVGKESVKSKADALRTDAITHLDLIEDNDFWRRLAVVISDIKPISYATNICQSDHARPDSVLLAFVGMFIHFRNLPATRTSLSKAMTKRLERQWSGLNQPLMITAMILNPYEHLDRFGPNAAANILNIHKLILDMFSKSIDRPISQFLDDDQKQNVIEDRIHRREQFSTAFLHYCAHTGPFKEWSNLWAQFSSIHGDDPVKFWQAMGTDGHVAELANFSIKILTILRKDHLRNRLGLKKLEMMIKIGAQIRFHHYASGLREVRKARNNHSDERVSQLLAVPRYAALLQEEGDSEDVNLQRSRGSFLINNRKKWRAQHDKWIKEARHFDELSGNDTDPPPLPEEPTHAWLPRSLELLFGGKTTMGSELDMSDNQSRQTRRKVPSEEQLLMELLAQEEEERIPDEGELEGSGDEYDGH</sequence>
<evidence type="ECO:0000256" key="1">
    <source>
        <dbReference type="SAM" id="MobiDB-lite"/>
    </source>
</evidence>
<dbReference type="Pfam" id="PF04937">
    <property type="entry name" value="DUF659"/>
    <property type="match status" value="1"/>
</dbReference>
<protein>
    <recommendedName>
        <fullName evidence="2">DUF659 domain-containing protein</fullName>
    </recommendedName>
</protein>
<evidence type="ECO:0000259" key="2">
    <source>
        <dbReference type="Pfam" id="PF04937"/>
    </source>
</evidence>